<dbReference type="Proteomes" id="UP001151760">
    <property type="component" value="Unassembled WGS sequence"/>
</dbReference>
<proteinExistence type="predicted"/>
<evidence type="ECO:0000313" key="1">
    <source>
        <dbReference type="EMBL" id="GJT66063.1"/>
    </source>
</evidence>
<evidence type="ECO:0000313" key="2">
    <source>
        <dbReference type="Proteomes" id="UP001151760"/>
    </source>
</evidence>
<sequence length="83" mass="8831">MCSGFSPARDTCTFPESDPVWSSCMGSGSGPARDSCASVPLSVRSESVVDEDSWTTFSDVSSDLSNHEIDQALGNELLVLQLQ</sequence>
<name>A0ABQ5FT64_9ASTR</name>
<keyword evidence="2" id="KW-1185">Reference proteome</keyword>
<reference evidence="1" key="1">
    <citation type="journal article" date="2022" name="Int. J. Mol. Sci.">
        <title>Draft Genome of Tanacetum Coccineum: Genomic Comparison of Closely Related Tanacetum-Family Plants.</title>
        <authorList>
            <person name="Yamashiro T."/>
            <person name="Shiraishi A."/>
            <person name="Nakayama K."/>
            <person name="Satake H."/>
        </authorList>
    </citation>
    <scope>NUCLEOTIDE SEQUENCE</scope>
</reference>
<protein>
    <submittedName>
        <fullName evidence="1">Uncharacterized protein</fullName>
    </submittedName>
</protein>
<accession>A0ABQ5FT64</accession>
<comment type="caution">
    <text evidence="1">The sequence shown here is derived from an EMBL/GenBank/DDBJ whole genome shotgun (WGS) entry which is preliminary data.</text>
</comment>
<reference evidence="1" key="2">
    <citation type="submission" date="2022-01" db="EMBL/GenBank/DDBJ databases">
        <authorList>
            <person name="Yamashiro T."/>
            <person name="Shiraishi A."/>
            <person name="Satake H."/>
            <person name="Nakayama K."/>
        </authorList>
    </citation>
    <scope>NUCLEOTIDE SEQUENCE</scope>
</reference>
<dbReference type="EMBL" id="BQNB010017682">
    <property type="protein sequence ID" value="GJT66063.1"/>
    <property type="molecule type" value="Genomic_DNA"/>
</dbReference>
<gene>
    <name evidence="1" type="ORF">Tco_1017543</name>
</gene>
<organism evidence="1 2">
    <name type="scientific">Tanacetum coccineum</name>
    <dbReference type="NCBI Taxonomy" id="301880"/>
    <lineage>
        <taxon>Eukaryota</taxon>
        <taxon>Viridiplantae</taxon>
        <taxon>Streptophyta</taxon>
        <taxon>Embryophyta</taxon>
        <taxon>Tracheophyta</taxon>
        <taxon>Spermatophyta</taxon>
        <taxon>Magnoliopsida</taxon>
        <taxon>eudicotyledons</taxon>
        <taxon>Gunneridae</taxon>
        <taxon>Pentapetalae</taxon>
        <taxon>asterids</taxon>
        <taxon>campanulids</taxon>
        <taxon>Asterales</taxon>
        <taxon>Asteraceae</taxon>
        <taxon>Asteroideae</taxon>
        <taxon>Anthemideae</taxon>
        <taxon>Anthemidinae</taxon>
        <taxon>Tanacetum</taxon>
    </lineage>
</organism>